<dbReference type="InterPro" id="IPR038729">
    <property type="entry name" value="Rad50/SbcC_AAA"/>
</dbReference>
<feature type="coiled-coil region" evidence="1">
    <location>
        <begin position="372"/>
        <end position="430"/>
    </location>
</feature>
<feature type="coiled-coil region" evidence="1">
    <location>
        <begin position="663"/>
        <end position="753"/>
    </location>
</feature>
<dbReference type="AlphaFoldDB" id="A0A399E9M2"/>
<dbReference type="OrthoDB" id="9795626at2"/>
<organism evidence="3 4">
    <name type="scientific">Meiothermus taiwanensis</name>
    <dbReference type="NCBI Taxonomy" id="172827"/>
    <lineage>
        <taxon>Bacteria</taxon>
        <taxon>Thermotogati</taxon>
        <taxon>Deinococcota</taxon>
        <taxon>Deinococci</taxon>
        <taxon>Thermales</taxon>
        <taxon>Thermaceae</taxon>
        <taxon>Meiothermus</taxon>
    </lineage>
</organism>
<dbReference type="Proteomes" id="UP000266089">
    <property type="component" value="Unassembled WGS sequence"/>
</dbReference>
<name>A0A399E9M2_9DEIN</name>
<sequence>MRPLELLLDGFGPYAEAQTIHFDHDVSLFAITGPTGSGKSTLLDAITYALYKATPRLGASGLKDLKHPQADSAKVELTFAMGEQVWRVVRVVGRENQNRLEYLQQDQWKTHPASEKVRELDAKLAEILGMDYETFTRAILLPQGQFDLFLRGSPRERRETLIKLYGLENLKAMRERAAAHLADLNGQKARLEGELTALAEAEEGRITALQEEISLLEERVKELSQQEKSAELNLKTLETRLELFTALEALQRRQRTWENEQPRIAETTAKLARAEQAERIWPQVEALLAVQGELERAQQALSAHRSALAKLEALLENLRQGFDPARLEGLKRSLAQMPLLKSQEARLSRYGGRLELHHPSPLPFDEDRLEQLREAERLFADHTKARTQAERAQARLQAAVGEVEKAQAERAELENKLKSLKDLGQGKKTELEKAKAALDREKLRQGIAHYHPHLKVGEPCPLCGHPVAALPPAQPLSDLQGLQAQVDTLEATVTELRADYRATQKRLDDLNEQLPKLQTQVQTLQAEADEASKAYADLEAKCQALGSLEQVREERTQRLAGLAQEIRAITGGLAPAAYEQQLLKELKAAQDRADQIAEAEASLTEARGKVQSQSEVVRVLESNRARQQEMVENLWREAGFDGLEAVRAARLSPAEAAALRKRVQDHALEGAQIARELEELEAKLQGQQPVDTAQVAEQKQRLAELKRALETAQQDLGGKKSELERLQKQLERRRQAQKEKADLDRQIDLWEQLEQDLKGHRFQDFLLERYQSGLLSRASELIQSLSHNRYTLRLEDGDYFVFDRWTEALRPVRTLSGGESFMASLCLALSLSEHLSRGRIGALFLDEGFGTLDAETLEQVAGILEALPSQGRLVGIVTHVEALAERMPARLEVFKSPAGSRVRWRD</sequence>
<dbReference type="EMBL" id="QWKX01000005">
    <property type="protein sequence ID" value="RIH79520.1"/>
    <property type="molecule type" value="Genomic_DNA"/>
</dbReference>
<dbReference type="Pfam" id="PF13558">
    <property type="entry name" value="SbcC_Walker_B"/>
    <property type="match status" value="1"/>
</dbReference>
<dbReference type="Gene3D" id="1.20.5.340">
    <property type="match status" value="1"/>
</dbReference>
<dbReference type="PANTHER" id="PTHR32114:SF2">
    <property type="entry name" value="ABC TRANSPORTER ABCH.3"/>
    <property type="match status" value="1"/>
</dbReference>
<evidence type="ECO:0000259" key="2">
    <source>
        <dbReference type="Pfam" id="PF13476"/>
    </source>
</evidence>
<dbReference type="PANTHER" id="PTHR32114">
    <property type="entry name" value="ABC TRANSPORTER ABCH.3"/>
    <property type="match status" value="1"/>
</dbReference>
<reference evidence="3 4" key="1">
    <citation type="submission" date="2018-08" db="EMBL/GenBank/DDBJ databases">
        <title>Meiothermus cateniformans JCM 15151 genome sequencing project.</title>
        <authorList>
            <person name="Da Costa M.S."/>
            <person name="Albuquerque L."/>
            <person name="Raposo P."/>
            <person name="Froufe H.J.C."/>
            <person name="Barroso C.S."/>
            <person name="Egas C."/>
        </authorList>
    </citation>
    <scope>NUCLEOTIDE SEQUENCE [LARGE SCALE GENOMIC DNA]</scope>
    <source>
        <strain evidence="3 4">JCM 15151</strain>
    </source>
</reference>
<dbReference type="SUPFAM" id="SSF52540">
    <property type="entry name" value="P-loop containing nucleoside triphosphate hydrolases"/>
    <property type="match status" value="1"/>
</dbReference>
<accession>A0A399E9M2</accession>
<feature type="domain" description="Rad50/SbcC-type AAA" evidence="2">
    <location>
        <begin position="6"/>
        <end position="220"/>
    </location>
</feature>
<dbReference type="Gene3D" id="3.40.50.300">
    <property type="entry name" value="P-loop containing nucleotide triphosphate hydrolases"/>
    <property type="match status" value="2"/>
</dbReference>
<comment type="caution">
    <text evidence="3">The sequence shown here is derived from an EMBL/GenBank/DDBJ whole genome shotgun (WGS) entry which is preliminary data.</text>
</comment>
<gene>
    <name evidence="3" type="primary">sbcC</name>
    <name evidence="3" type="ORF">Mcate_00343</name>
</gene>
<feature type="coiled-coil region" evidence="1">
    <location>
        <begin position="294"/>
        <end position="321"/>
    </location>
</feature>
<dbReference type="Pfam" id="PF13476">
    <property type="entry name" value="AAA_23"/>
    <property type="match status" value="1"/>
</dbReference>
<evidence type="ECO:0000256" key="1">
    <source>
        <dbReference type="SAM" id="Coils"/>
    </source>
</evidence>
<feature type="coiled-coil region" evidence="1">
    <location>
        <begin position="479"/>
        <end position="541"/>
    </location>
</feature>
<feature type="coiled-coil region" evidence="1">
    <location>
        <begin position="167"/>
        <end position="240"/>
    </location>
</feature>
<dbReference type="GO" id="GO:0016887">
    <property type="term" value="F:ATP hydrolysis activity"/>
    <property type="evidence" value="ECO:0007669"/>
    <property type="project" value="InterPro"/>
</dbReference>
<proteinExistence type="predicted"/>
<protein>
    <submittedName>
        <fullName evidence="3">Nuclease SbcCD subunit C</fullName>
    </submittedName>
</protein>
<dbReference type="SUPFAM" id="SSF90257">
    <property type="entry name" value="Myosin rod fragments"/>
    <property type="match status" value="1"/>
</dbReference>
<dbReference type="InterPro" id="IPR027417">
    <property type="entry name" value="P-loop_NTPase"/>
</dbReference>
<evidence type="ECO:0000313" key="4">
    <source>
        <dbReference type="Proteomes" id="UP000266089"/>
    </source>
</evidence>
<dbReference type="GO" id="GO:0006302">
    <property type="term" value="P:double-strand break repair"/>
    <property type="evidence" value="ECO:0007669"/>
    <property type="project" value="InterPro"/>
</dbReference>
<keyword evidence="1" id="KW-0175">Coiled coil</keyword>
<evidence type="ECO:0000313" key="3">
    <source>
        <dbReference type="EMBL" id="RIH79520.1"/>
    </source>
</evidence>
<dbReference type="RefSeq" id="WP_027887196.1">
    <property type="nucleotide sequence ID" value="NZ_JBHSXZ010000004.1"/>
</dbReference>